<evidence type="ECO:0000313" key="2">
    <source>
        <dbReference type="Proteomes" id="UP001497680"/>
    </source>
</evidence>
<gene>
    <name evidence="1" type="ORF">F4821DRAFT_195961</name>
</gene>
<comment type="caution">
    <text evidence="1">The sequence shown here is derived from an EMBL/GenBank/DDBJ whole genome shotgun (WGS) entry which is preliminary data.</text>
</comment>
<accession>A0ACC0CS11</accession>
<organism evidence="1 2">
    <name type="scientific">Hypoxylon rubiginosum</name>
    <dbReference type="NCBI Taxonomy" id="110542"/>
    <lineage>
        <taxon>Eukaryota</taxon>
        <taxon>Fungi</taxon>
        <taxon>Dikarya</taxon>
        <taxon>Ascomycota</taxon>
        <taxon>Pezizomycotina</taxon>
        <taxon>Sordariomycetes</taxon>
        <taxon>Xylariomycetidae</taxon>
        <taxon>Xylariales</taxon>
        <taxon>Hypoxylaceae</taxon>
        <taxon>Hypoxylon</taxon>
    </lineage>
</organism>
<keyword evidence="2" id="KW-1185">Reference proteome</keyword>
<dbReference type="Proteomes" id="UP001497680">
    <property type="component" value="Unassembled WGS sequence"/>
</dbReference>
<sequence>MPAPSSPTHDSIEHPFRSIENSSEVNNKPTLSEVNNEPIFLPDLSSNDQFGSAVTSCWDVVRAKYKDIPAELLIKPQLRKIGSLPARNPLEPNPRNPPQRKGYNLQRLSNVRAALLQVAGDTLSGEAQCTNCQEGKGPWVSCVIGGNDTFGACANCFIIVGIQFVVSISHQS</sequence>
<proteinExistence type="predicted"/>
<reference evidence="1 2" key="1">
    <citation type="journal article" date="2022" name="New Phytol.">
        <title>Ecological generalism drives hyperdiversity of secondary metabolite gene clusters in xylarialean endophytes.</title>
        <authorList>
            <person name="Franco M.E.E."/>
            <person name="Wisecaver J.H."/>
            <person name="Arnold A.E."/>
            <person name="Ju Y.M."/>
            <person name="Slot J.C."/>
            <person name="Ahrendt S."/>
            <person name="Moore L.P."/>
            <person name="Eastman K.E."/>
            <person name="Scott K."/>
            <person name="Konkel Z."/>
            <person name="Mondo S.J."/>
            <person name="Kuo A."/>
            <person name="Hayes R.D."/>
            <person name="Haridas S."/>
            <person name="Andreopoulos B."/>
            <person name="Riley R."/>
            <person name="LaButti K."/>
            <person name="Pangilinan J."/>
            <person name="Lipzen A."/>
            <person name="Amirebrahimi M."/>
            <person name="Yan J."/>
            <person name="Adam C."/>
            <person name="Keymanesh K."/>
            <person name="Ng V."/>
            <person name="Louie K."/>
            <person name="Northen T."/>
            <person name="Drula E."/>
            <person name="Henrissat B."/>
            <person name="Hsieh H.M."/>
            <person name="Youens-Clark K."/>
            <person name="Lutzoni F."/>
            <person name="Miadlikowska J."/>
            <person name="Eastwood D.C."/>
            <person name="Hamelin R.C."/>
            <person name="Grigoriev I.V."/>
            <person name="U'Ren J.M."/>
        </authorList>
    </citation>
    <scope>NUCLEOTIDE SEQUENCE [LARGE SCALE GENOMIC DNA]</scope>
    <source>
        <strain evidence="1 2">ER1909</strain>
    </source>
</reference>
<dbReference type="EMBL" id="MU394356">
    <property type="protein sequence ID" value="KAI6083182.1"/>
    <property type="molecule type" value="Genomic_DNA"/>
</dbReference>
<evidence type="ECO:0000313" key="1">
    <source>
        <dbReference type="EMBL" id="KAI6083182.1"/>
    </source>
</evidence>
<name>A0ACC0CS11_9PEZI</name>
<protein>
    <submittedName>
        <fullName evidence="1">Uncharacterized protein</fullName>
    </submittedName>
</protein>